<protein>
    <submittedName>
        <fullName evidence="3">Tetratricopeptide (TPR) repeat protein</fullName>
    </submittedName>
</protein>
<dbReference type="InterPro" id="IPR027417">
    <property type="entry name" value="P-loop_NTPase"/>
</dbReference>
<evidence type="ECO:0000313" key="4">
    <source>
        <dbReference type="Proteomes" id="UP000533598"/>
    </source>
</evidence>
<dbReference type="PANTHER" id="PTHR47691">
    <property type="entry name" value="REGULATOR-RELATED"/>
    <property type="match status" value="1"/>
</dbReference>
<dbReference type="AlphaFoldDB" id="A0A7W7CFX6"/>
<dbReference type="PANTHER" id="PTHR47691:SF3">
    <property type="entry name" value="HTH-TYPE TRANSCRIPTIONAL REGULATOR RV0890C-RELATED"/>
    <property type="match status" value="1"/>
</dbReference>
<proteinExistence type="predicted"/>
<evidence type="ECO:0000259" key="2">
    <source>
        <dbReference type="Pfam" id="PF00931"/>
    </source>
</evidence>
<keyword evidence="4" id="KW-1185">Reference proteome</keyword>
<dbReference type="GO" id="GO:0043531">
    <property type="term" value="F:ADP binding"/>
    <property type="evidence" value="ECO:0007669"/>
    <property type="project" value="InterPro"/>
</dbReference>
<dbReference type="InterPro" id="IPR011990">
    <property type="entry name" value="TPR-like_helical_dom_sf"/>
</dbReference>
<reference evidence="3 4" key="1">
    <citation type="submission" date="2020-08" db="EMBL/GenBank/DDBJ databases">
        <title>Sequencing the genomes of 1000 actinobacteria strains.</title>
        <authorList>
            <person name="Klenk H.-P."/>
        </authorList>
    </citation>
    <scope>NUCLEOTIDE SEQUENCE [LARGE SCALE GENOMIC DNA]</scope>
    <source>
        <strain evidence="3 4">DSM 44230</strain>
    </source>
</reference>
<feature type="domain" description="NB-ARC" evidence="2">
    <location>
        <begin position="10"/>
        <end position="135"/>
    </location>
</feature>
<accession>A0A7W7CFX6</accession>
<dbReference type="Proteomes" id="UP000533598">
    <property type="component" value="Unassembled WGS sequence"/>
</dbReference>
<dbReference type="PRINTS" id="PR00364">
    <property type="entry name" value="DISEASERSIST"/>
</dbReference>
<dbReference type="Pfam" id="PF00931">
    <property type="entry name" value="NB-ARC"/>
    <property type="match status" value="1"/>
</dbReference>
<sequence length="603" mass="66732">MIAFHNRLDELDQVRAWLTGSRRWVALTGPAGIGKSVLQAELAYRLGEDFDRVLFGSFEGDVPPADVYAELLRQLGVAEDDIPVGDPARIALIRRECAGSRVLVVLDDVRVAGQFTGLLPALKGCAVLLSCRQKLEALAFHGFAELRLAEFSEDAAVEMVSSMIERAGEPAEVRELVEVCGRLPLALRAAAAYLHAWSEVPLREYIARIRRDGAGGLEVDGEKPVEAILRVTFTELSPAAADACRLLAFLPGTRFGLFTVTELLGLEEAARDAVLRELERAFVLQREQTRFSWHRLTAQYAESVARAYLVELPAEIVRIQTGIVEGHARRTIALAKALYSQRELEGPLAVEIPAAEVTAEVARRELDADAVTLREMQALAQRLGRGELIWQVSHALCRWYYDTNRYEELVDTRRFALSVTEDPLARMVLLNELGHGYEGLGRPAEATAAFEDSLTPARELRHPRYLAACLEGLGLAAEQSTHYAKADALLAEAEETATGPTRPRSLALYAMHRGRIARKAGDPHTAAAKLDEAKSRFADADTGNLARIRLERARVHRALGERTEAETAYRDALDQLIAAKIPDKQEEAQTELDDLRRELDEQR</sequence>
<organism evidence="3 4">
    <name type="scientific">Crossiella cryophila</name>
    <dbReference type="NCBI Taxonomy" id="43355"/>
    <lineage>
        <taxon>Bacteria</taxon>
        <taxon>Bacillati</taxon>
        <taxon>Actinomycetota</taxon>
        <taxon>Actinomycetes</taxon>
        <taxon>Pseudonocardiales</taxon>
        <taxon>Pseudonocardiaceae</taxon>
        <taxon>Crossiella</taxon>
    </lineage>
</organism>
<dbReference type="SUPFAM" id="SSF52540">
    <property type="entry name" value="P-loop containing nucleoside triphosphate hydrolases"/>
    <property type="match status" value="1"/>
</dbReference>
<dbReference type="RefSeq" id="WP_185004885.1">
    <property type="nucleotide sequence ID" value="NZ_BAAAUI010000048.1"/>
</dbReference>
<evidence type="ECO:0000256" key="1">
    <source>
        <dbReference type="SAM" id="MobiDB-lite"/>
    </source>
</evidence>
<dbReference type="Gene3D" id="1.25.40.10">
    <property type="entry name" value="Tetratricopeptide repeat domain"/>
    <property type="match status" value="1"/>
</dbReference>
<name>A0A7W7CFX6_9PSEU</name>
<dbReference type="SUPFAM" id="SSF48452">
    <property type="entry name" value="TPR-like"/>
    <property type="match status" value="1"/>
</dbReference>
<dbReference type="EMBL" id="JACHMH010000001">
    <property type="protein sequence ID" value="MBB4679096.1"/>
    <property type="molecule type" value="Genomic_DNA"/>
</dbReference>
<gene>
    <name evidence="3" type="ORF">HNR67_005214</name>
</gene>
<dbReference type="InterPro" id="IPR002182">
    <property type="entry name" value="NB-ARC"/>
</dbReference>
<evidence type="ECO:0000313" key="3">
    <source>
        <dbReference type="EMBL" id="MBB4679096.1"/>
    </source>
</evidence>
<comment type="caution">
    <text evidence="3">The sequence shown here is derived from an EMBL/GenBank/DDBJ whole genome shotgun (WGS) entry which is preliminary data.</text>
</comment>
<dbReference type="Gene3D" id="3.40.50.300">
    <property type="entry name" value="P-loop containing nucleotide triphosphate hydrolases"/>
    <property type="match status" value="1"/>
</dbReference>
<feature type="region of interest" description="Disordered" evidence="1">
    <location>
        <begin position="582"/>
        <end position="603"/>
    </location>
</feature>